<dbReference type="EMBL" id="LAZR01003435">
    <property type="protein sequence ID" value="KKN18357.1"/>
    <property type="molecule type" value="Genomic_DNA"/>
</dbReference>
<evidence type="ECO:0000313" key="1">
    <source>
        <dbReference type="EMBL" id="KKN18357.1"/>
    </source>
</evidence>
<organism evidence="1">
    <name type="scientific">marine sediment metagenome</name>
    <dbReference type="NCBI Taxonomy" id="412755"/>
    <lineage>
        <taxon>unclassified sequences</taxon>
        <taxon>metagenomes</taxon>
        <taxon>ecological metagenomes</taxon>
    </lineage>
</organism>
<dbReference type="AlphaFoldDB" id="A0A0F9P1Y0"/>
<comment type="caution">
    <text evidence="1">The sequence shown here is derived from an EMBL/GenBank/DDBJ whole genome shotgun (WGS) entry which is preliminary data.</text>
</comment>
<sequence>MTVYKNDDVLFGRIEYRRQGIPEGEFFLKDSIDVSPDDEIKIIGNYTSTSTTRTIISGSDGAPAVGTDNFFSTGSTFTGGNVVVGDMLIIEDGDDKGSYIVSGIDGATQLSLDDHDGNAVSFSGDTSNVFRVGLIVFGGLIDIADFEPNQKIEVISRGQELIQERPSGSYGGYTEVVWGEMIKDASFDNITINYTENTLIIEPTADDSKIAWDDPNGNNNNIMYDDVIEYPGAADNSYIETSDDIGEPNEIIFDLSNHSLSGDYHYIPYKVDILATVKRGAIGGSGLVDFYDGVSWQGEQTIILTTSWVEKTTTFNLSSLSEDDIDNFQVKFESQGHIGSFRIDRVYIIVYYRYYDDFSDPGSTIISLDAVGELTLADYGNKFALTEQQTWYLDPGLTIYMNDSDKDTGSNFANSDQIKNVTGTQNIKSYTRVFLKGGYPEGLIQITAETGSGFPLWKDTYSLYVIQAELNVVAAALLVEQSANQYIIQLERVLSSDGLYQVAETVTLPADIKFSGSDRLIPSGQYILNKVDYIINNGIYFSLDIEIIDGLIFSNPPSDKTTGSNASNLANEGLTQVGQIEGGGGGTLSNIVEDTSPQLGGALDTAGKSINDNTGDNIVDIDDDLNVQGNITLTGTVDGVDIATRDHTKYTDGNAVDAIEAVGLAAPISTDWLIFSDAGVLKKVAMSTLTPIIMTGLPKYTDALAVSAVASADVYLKLVGDTMAGGINMGTNEMNNASNYKLVAGHGYGLKFWNGQDIYSIYMSTQTNATYGGRADATSDYNMYFIMTGGTNRGFQFCDGLLNPYFAITPDTGIWSSVPLNMGGQQITNVGNVDGKNVSGLATVVEAHAYVEANALTLENALAMGANKITGLAAATANGDAVRWEQIHSASHSLDGHTGPVG</sequence>
<accession>A0A0F9P1Y0</accession>
<protein>
    <submittedName>
        <fullName evidence="1">Uncharacterized protein</fullName>
    </submittedName>
</protein>
<proteinExistence type="predicted"/>
<feature type="non-terminal residue" evidence="1">
    <location>
        <position position="902"/>
    </location>
</feature>
<name>A0A0F9P1Y0_9ZZZZ</name>
<gene>
    <name evidence="1" type="ORF">LCGC14_0956490</name>
</gene>
<reference evidence="1" key="1">
    <citation type="journal article" date="2015" name="Nature">
        <title>Complex archaea that bridge the gap between prokaryotes and eukaryotes.</title>
        <authorList>
            <person name="Spang A."/>
            <person name="Saw J.H."/>
            <person name="Jorgensen S.L."/>
            <person name="Zaremba-Niedzwiedzka K."/>
            <person name="Martijn J."/>
            <person name="Lind A.E."/>
            <person name="van Eijk R."/>
            <person name="Schleper C."/>
            <person name="Guy L."/>
            <person name="Ettema T.J."/>
        </authorList>
    </citation>
    <scope>NUCLEOTIDE SEQUENCE</scope>
</reference>